<evidence type="ECO:0000313" key="1">
    <source>
        <dbReference type="EMBL" id="JAR91527.1"/>
    </source>
</evidence>
<dbReference type="AlphaFoldDB" id="A0A147BL42"/>
<name>A0A147BL42_IXORI</name>
<organism evidence="1">
    <name type="scientific">Ixodes ricinus</name>
    <name type="common">Common tick</name>
    <name type="synonym">Acarus ricinus</name>
    <dbReference type="NCBI Taxonomy" id="34613"/>
    <lineage>
        <taxon>Eukaryota</taxon>
        <taxon>Metazoa</taxon>
        <taxon>Ecdysozoa</taxon>
        <taxon>Arthropoda</taxon>
        <taxon>Chelicerata</taxon>
        <taxon>Arachnida</taxon>
        <taxon>Acari</taxon>
        <taxon>Parasitiformes</taxon>
        <taxon>Ixodida</taxon>
        <taxon>Ixodoidea</taxon>
        <taxon>Ixodidae</taxon>
        <taxon>Ixodinae</taxon>
        <taxon>Ixodes</taxon>
    </lineage>
</organism>
<protein>
    <submittedName>
        <fullName evidence="1">Uncharacterized protein</fullName>
    </submittedName>
</protein>
<feature type="non-terminal residue" evidence="1">
    <location>
        <position position="73"/>
    </location>
</feature>
<reference evidence="1" key="1">
    <citation type="journal article" date="2018" name="PLoS Negl. Trop. Dis.">
        <title>Sialome diversity of ticks revealed by RNAseq of single tick salivary glands.</title>
        <authorList>
            <person name="Perner J."/>
            <person name="Kropackova S."/>
            <person name="Kopacek P."/>
            <person name="Ribeiro J.M."/>
        </authorList>
    </citation>
    <scope>NUCLEOTIDE SEQUENCE</scope>
    <source>
        <strain evidence="1">Siblings of single egg batch collected in Ceske Budejovice</strain>
        <tissue evidence="1">Salivary glands</tissue>
    </source>
</reference>
<feature type="non-terminal residue" evidence="1">
    <location>
        <position position="1"/>
    </location>
</feature>
<dbReference type="EMBL" id="GEGO01003877">
    <property type="protein sequence ID" value="JAR91527.1"/>
    <property type="molecule type" value="Transcribed_RNA"/>
</dbReference>
<proteinExistence type="predicted"/>
<accession>A0A147BL42</accession>
<sequence>NTLDICSAGPSYPGPCSKIHPILLQGKGFVTLRPETFPRLASRFLCHHVTRLGGVTRIYFGKISNTALPFPVF</sequence>